<dbReference type="CDD" id="cd05006">
    <property type="entry name" value="SIS_GmhA"/>
    <property type="match status" value="1"/>
</dbReference>
<dbReference type="InterPro" id="IPR046348">
    <property type="entry name" value="SIS_dom_sf"/>
</dbReference>
<dbReference type="PANTHER" id="PTHR30390:SF7">
    <property type="entry name" value="PHOSPHOHEPTOSE ISOMERASE"/>
    <property type="match status" value="1"/>
</dbReference>
<sequence length="182" mass="19654">VSSQRYFPNYFETIAETINGIDPEALERAATMVRQAHHSGRKVILAGNGGSAAMASHVAVDLTKTAGIRAINFNEADLLTCFANDYGYEHWVARALEFYADPGDLAILISSSGASQNMLNGAEQASAMGLAVISLSGFSPDNPMRRLGDLNLWAASDSYNIVEMTHHVWLLAIVDYLTETDG</sequence>
<dbReference type="AlphaFoldDB" id="A0A382K3Q7"/>
<dbReference type="PROSITE" id="PS51464">
    <property type="entry name" value="SIS"/>
    <property type="match status" value="1"/>
</dbReference>
<dbReference type="GO" id="GO:1901135">
    <property type="term" value="P:carbohydrate derivative metabolic process"/>
    <property type="evidence" value="ECO:0007669"/>
    <property type="project" value="InterPro"/>
</dbReference>
<dbReference type="GO" id="GO:0097367">
    <property type="term" value="F:carbohydrate derivative binding"/>
    <property type="evidence" value="ECO:0007669"/>
    <property type="project" value="InterPro"/>
</dbReference>
<dbReference type="InterPro" id="IPR001347">
    <property type="entry name" value="SIS_dom"/>
</dbReference>
<dbReference type="PANTHER" id="PTHR30390">
    <property type="entry name" value="SEDOHEPTULOSE 7-PHOSPHATE ISOMERASE / DNAA INITIATOR-ASSOCIATING FACTOR FOR REPLICATION INITIATION"/>
    <property type="match status" value="1"/>
</dbReference>
<reference evidence="2" key="1">
    <citation type="submission" date="2018-05" db="EMBL/GenBank/DDBJ databases">
        <authorList>
            <person name="Lanie J.A."/>
            <person name="Ng W.-L."/>
            <person name="Kazmierczak K.M."/>
            <person name="Andrzejewski T.M."/>
            <person name="Davidsen T.M."/>
            <person name="Wayne K.J."/>
            <person name="Tettelin H."/>
            <person name="Glass J.I."/>
            <person name="Rusch D."/>
            <person name="Podicherti R."/>
            <person name="Tsui H.-C.T."/>
            <person name="Winkler M.E."/>
        </authorList>
    </citation>
    <scope>NUCLEOTIDE SEQUENCE</scope>
</reference>
<dbReference type="InterPro" id="IPR035461">
    <property type="entry name" value="GmhA/DiaA"/>
</dbReference>
<name>A0A382K3Q7_9ZZZZ</name>
<dbReference type="Pfam" id="PF13580">
    <property type="entry name" value="SIS_2"/>
    <property type="match status" value="1"/>
</dbReference>
<dbReference type="SUPFAM" id="SSF53697">
    <property type="entry name" value="SIS domain"/>
    <property type="match status" value="1"/>
</dbReference>
<protein>
    <recommendedName>
        <fullName evidence="1">SIS domain-containing protein</fullName>
    </recommendedName>
</protein>
<organism evidence="2">
    <name type="scientific">marine metagenome</name>
    <dbReference type="NCBI Taxonomy" id="408172"/>
    <lineage>
        <taxon>unclassified sequences</taxon>
        <taxon>metagenomes</taxon>
        <taxon>ecological metagenomes</taxon>
    </lineage>
</organism>
<accession>A0A382K3Q7</accession>
<evidence type="ECO:0000313" key="2">
    <source>
        <dbReference type="EMBL" id="SVC18455.1"/>
    </source>
</evidence>
<proteinExistence type="predicted"/>
<feature type="non-terminal residue" evidence="2">
    <location>
        <position position="1"/>
    </location>
</feature>
<feature type="domain" description="SIS" evidence="1">
    <location>
        <begin position="29"/>
        <end position="182"/>
    </location>
</feature>
<dbReference type="EMBL" id="UINC01077895">
    <property type="protein sequence ID" value="SVC18455.1"/>
    <property type="molecule type" value="Genomic_DNA"/>
</dbReference>
<gene>
    <name evidence="2" type="ORF">METZ01_LOCUS271309</name>
</gene>
<dbReference type="InterPro" id="IPR050099">
    <property type="entry name" value="SIS_GmhA/DiaA_subfam"/>
</dbReference>
<dbReference type="Gene3D" id="3.40.50.10490">
    <property type="entry name" value="Glucose-6-phosphate isomerase like protein, domain 1"/>
    <property type="match status" value="1"/>
</dbReference>
<evidence type="ECO:0000259" key="1">
    <source>
        <dbReference type="PROSITE" id="PS51464"/>
    </source>
</evidence>